<gene>
    <name evidence="3" type="primary">ptpA_5</name>
    <name evidence="3" type="ORF">GALL_141480</name>
</gene>
<proteinExistence type="predicted"/>
<dbReference type="EC" id="3.4.14.12" evidence="3"/>
<evidence type="ECO:0000259" key="2">
    <source>
        <dbReference type="Pfam" id="PF00326"/>
    </source>
</evidence>
<keyword evidence="1 3" id="KW-0378">Hydrolase</keyword>
<dbReference type="Pfam" id="PF00326">
    <property type="entry name" value="Peptidase_S9"/>
    <property type="match status" value="1"/>
</dbReference>
<dbReference type="PANTHER" id="PTHR42776:SF27">
    <property type="entry name" value="DIPEPTIDYL PEPTIDASE FAMILY MEMBER 6"/>
    <property type="match status" value="1"/>
</dbReference>
<sequence>MSPIRSSVLALCGLVLPILAVHADDDLTRVTSVAPNQQIPLTDFFRPPLFRNPELNDAGTCFAATLIDAQDGKFGLLVEHLDDGKSETLEGPESYHWLDDNHLLCQVADESTGYFGTVVASVGHLTGAYAIDRRAFLYPLSIPRDDRMEPLIWLGYTFNGVNSGSEVGVLKINAKVPLPPPGDNVGNRHEGDGYGIQATVVHAYPVPAGRYQAGYFCDGMGHVEFAVTETDGYFKLYRLTGDTWTACPVNLDDIDVLGAGDKPGELIVLGPRTPGHPRAVRRLDAATGRLGEVLYQDFHYDPQAVRLYRHPITRQVIGLRFDGEDRTTVWFLKSYKALQAEIERSLPMKNVAVNILGSSLDERRFVISVYSDVMPTAYYSIDLDKGTLGLIKSTRPWIDPARMHHQQILHYVTRDGHRLEGYVTFPSGVSKRHPAPLVVIAHNGPSSRDSWGWDPEAQFLASRGYAVLQPNYRGSLGYGWEFPKFTEWKYGGMPGDVIDGAKALLKTGYVDSSRVAVMGTGFGAYLALSCLESDPSLFRCGVLLSGSYDLKRFMSTASRDFPTKAYYDLMKRHLGDPAKDAAEYDRLSPLQHVDKVKVPVFLSYLSFDRVQDNQARKLMSALDASHVPYEKVMVGEEYRIITFKRPFKIYGGVEAFLARNLGSH</sequence>
<dbReference type="InterPro" id="IPR029058">
    <property type="entry name" value="AB_hydrolase_fold"/>
</dbReference>
<dbReference type="InterPro" id="IPR001375">
    <property type="entry name" value="Peptidase_S9_cat"/>
</dbReference>
<accession>A0A1J5S738</accession>
<dbReference type="PANTHER" id="PTHR42776">
    <property type="entry name" value="SERINE PEPTIDASE S9 FAMILY MEMBER"/>
    <property type="match status" value="1"/>
</dbReference>
<dbReference type="EMBL" id="MLJW01000063">
    <property type="protein sequence ID" value="OIR03731.1"/>
    <property type="molecule type" value="Genomic_DNA"/>
</dbReference>
<dbReference type="Gene3D" id="3.40.50.1820">
    <property type="entry name" value="alpha/beta hydrolase"/>
    <property type="match status" value="1"/>
</dbReference>
<comment type="caution">
    <text evidence="3">The sequence shown here is derived from an EMBL/GenBank/DDBJ whole genome shotgun (WGS) entry which is preliminary data.</text>
</comment>
<dbReference type="AlphaFoldDB" id="A0A1J5S738"/>
<evidence type="ECO:0000313" key="3">
    <source>
        <dbReference type="EMBL" id="OIR03731.1"/>
    </source>
</evidence>
<organism evidence="3">
    <name type="scientific">mine drainage metagenome</name>
    <dbReference type="NCBI Taxonomy" id="410659"/>
    <lineage>
        <taxon>unclassified sequences</taxon>
        <taxon>metagenomes</taxon>
        <taxon>ecological metagenomes</taxon>
    </lineage>
</organism>
<dbReference type="SUPFAM" id="SSF53474">
    <property type="entry name" value="alpha/beta-Hydrolases"/>
    <property type="match status" value="1"/>
</dbReference>
<dbReference type="GO" id="GO:0004252">
    <property type="term" value="F:serine-type endopeptidase activity"/>
    <property type="evidence" value="ECO:0007669"/>
    <property type="project" value="TreeGrafter"/>
</dbReference>
<evidence type="ECO:0000256" key="1">
    <source>
        <dbReference type="ARBA" id="ARBA00022801"/>
    </source>
</evidence>
<protein>
    <submittedName>
        <fullName evidence="3">Prolyl tripeptidyl peptidase</fullName>
        <ecNumber evidence="3">3.4.14.12</ecNumber>
    </submittedName>
</protein>
<name>A0A1J5S738_9ZZZZ</name>
<feature type="domain" description="Peptidase S9 prolyl oligopeptidase catalytic" evidence="2">
    <location>
        <begin position="454"/>
        <end position="635"/>
    </location>
</feature>
<dbReference type="GO" id="GO:0006508">
    <property type="term" value="P:proteolysis"/>
    <property type="evidence" value="ECO:0007669"/>
    <property type="project" value="InterPro"/>
</dbReference>
<reference evidence="3" key="1">
    <citation type="submission" date="2016-10" db="EMBL/GenBank/DDBJ databases">
        <title>Sequence of Gallionella enrichment culture.</title>
        <authorList>
            <person name="Poehlein A."/>
            <person name="Muehling M."/>
            <person name="Daniel R."/>
        </authorList>
    </citation>
    <scope>NUCLEOTIDE SEQUENCE</scope>
</reference>